<accession>A0ACC0CHY3</accession>
<keyword evidence="2" id="KW-1185">Reference proteome</keyword>
<organism evidence="1 2">
    <name type="scientific">Hypoxylon rubiginosum</name>
    <dbReference type="NCBI Taxonomy" id="110542"/>
    <lineage>
        <taxon>Eukaryota</taxon>
        <taxon>Fungi</taxon>
        <taxon>Dikarya</taxon>
        <taxon>Ascomycota</taxon>
        <taxon>Pezizomycotina</taxon>
        <taxon>Sordariomycetes</taxon>
        <taxon>Xylariomycetidae</taxon>
        <taxon>Xylariales</taxon>
        <taxon>Hypoxylaceae</taxon>
        <taxon>Hypoxylon</taxon>
    </lineage>
</organism>
<comment type="caution">
    <text evidence="1">The sequence shown here is derived from an EMBL/GenBank/DDBJ whole genome shotgun (WGS) entry which is preliminary data.</text>
</comment>
<proteinExistence type="predicted"/>
<protein>
    <submittedName>
        <fullName evidence="1">Cytochrome P450</fullName>
    </submittedName>
</protein>
<reference evidence="1 2" key="1">
    <citation type="journal article" date="2022" name="New Phytol.">
        <title>Ecological generalism drives hyperdiversity of secondary metabolite gene clusters in xylarialean endophytes.</title>
        <authorList>
            <person name="Franco M.E.E."/>
            <person name="Wisecaver J.H."/>
            <person name="Arnold A.E."/>
            <person name="Ju Y.M."/>
            <person name="Slot J.C."/>
            <person name="Ahrendt S."/>
            <person name="Moore L.P."/>
            <person name="Eastman K.E."/>
            <person name="Scott K."/>
            <person name="Konkel Z."/>
            <person name="Mondo S.J."/>
            <person name="Kuo A."/>
            <person name="Hayes R.D."/>
            <person name="Haridas S."/>
            <person name="Andreopoulos B."/>
            <person name="Riley R."/>
            <person name="LaButti K."/>
            <person name="Pangilinan J."/>
            <person name="Lipzen A."/>
            <person name="Amirebrahimi M."/>
            <person name="Yan J."/>
            <person name="Adam C."/>
            <person name="Keymanesh K."/>
            <person name="Ng V."/>
            <person name="Louie K."/>
            <person name="Northen T."/>
            <person name="Drula E."/>
            <person name="Henrissat B."/>
            <person name="Hsieh H.M."/>
            <person name="Youens-Clark K."/>
            <person name="Lutzoni F."/>
            <person name="Miadlikowska J."/>
            <person name="Eastwood D.C."/>
            <person name="Hamelin R.C."/>
            <person name="Grigoriev I.V."/>
            <person name="U'Ren J.M."/>
        </authorList>
    </citation>
    <scope>NUCLEOTIDE SEQUENCE [LARGE SCALE GENOMIC DNA]</scope>
    <source>
        <strain evidence="1 2">ER1909</strain>
    </source>
</reference>
<evidence type="ECO:0000313" key="1">
    <source>
        <dbReference type="EMBL" id="KAI6080087.1"/>
    </source>
</evidence>
<dbReference type="EMBL" id="MU394541">
    <property type="protein sequence ID" value="KAI6080087.1"/>
    <property type="molecule type" value="Genomic_DNA"/>
</dbReference>
<name>A0ACC0CHY3_9PEZI</name>
<evidence type="ECO:0000313" key="2">
    <source>
        <dbReference type="Proteomes" id="UP001497680"/>
    </source>
</evidence>
<sequence length="476" mass="53408">MLGGSLLAWYLASTIHSWYRLRHIPGPPLAGFSYFWLLFVSMTGREYDIFRSVGEKYGSLARIGPHDLTTDDPAAGWYDGNRFNPYHATMFTLRDPLAHDRLKAKLSAGYTGRDLPGLEADMDEQLNNMIALIRSRYVIKPSSGTGSPPLDLARIIPLYTLDVISKIALGKEFGCLQADSDLYGFYEAVEGHLPQMSMTTNVPWIRNLFYSKLVLRFFGPKETDAVGSGRIMRIANEEVRRRFALDAEEKKDMVGSFIRHGLTQPECEVEALLMFIAGSHTTASAMRLTLLYLLATPLAYQRLKNEIATAIRDGTVSCPIQNAEAKKLPYLQCTKGHECVLYRSDSSKEIPPSGDTINGIFVPGGVAIGMNMTSLLRSKSLFGQDVDVFRPERFLDIDEKARADMRRHVDLTFGHGRWLCAGKTMAMMELNKTYFELFRAFDFQVIFPEKPMTSSSHVLFIDKDLHVHAMESGLGA</sequence>
<dbReference type="Proteomes" id="UP001497680">
    <property type="component" value="Unassembled WGS sequence"/>
</dbReference>
<gene>
    <name evidence="1" type="ORF">F4821DRAFT_274067</name>
</gene>